<evidence type="ECO:0000313" key="11">
    <source>
        <dbReference type="Proteomes" id="UP001275436"/>
    </source>
</evidence>
<feature type="active site" description="Proton acceptor" evidence="8">
    <location>
        <position position="51"/>
    </location>
</feature>
<dbReference type="Proteomes" id="UP001275436">
    <property type="component" value="Unassembled WGS sequence"/>
</dbReference>
<dbReference type="InterPro" id="IPR011060">
    <property type="entry name" value="RibuloseP-bd_barrel"/>
</dbReference>
<dbReference type="RefSeq" id="WP_260048892.1">
    <property type="nucleotide sequence ID" value="NZ_BSKO01000001.1"/>
</dbReference>
<dbReference type="EMBL" id="BSKO01000001">
    <property type="protein sequence ID" value="GLO64852.1"/>
    <property type="molecule type" value="Genomic_DNA"/>
</dbReference>
<comment type="caution">
    <text evidence="10">The sequence shown here is derived from an EMBL/GenBank/DDBJ whole genome shotgun (WGS) entry which is preliminary data.</text>
</comment>
<evidence type="ECO:0000256" key="1">
    <source>
        <dbReference type="ARBA" id="ARBA00004733"/>
    </source>
</evidence>
<name>A0ABQ5TFL7_9BACI</name>
<dbReference type="HAMAP" id="MF_00131">
    <property type="entry name" value="Trp_synth_alpha"/>
    <property type="match status" value="1"/>
</dbReference>
<dbReference type="Pfam" id="PF00290">
    <property type="entry name" value="Trp_syntA"/>
    <property type="match status" value="1"/>
</dbReference>
<dbReference type="InterPro" id="IPR002028">
    <property type="entry name" value="Trp_synthase_suA"/>
</dbReference>
<evidence type="ECO:0000256" key="5">
    <source>
        <dbReference type="ARBA" id="ARBA00023141"/>
    </source>
</evidence>
<accession>A0ABQ5TFL7</accession>
<evidence type="ECO:0000256" key="4">
    <source>
        <dbReference type="ARBA" id="ARBA00022822"/>
    </source>
</evidence>
<dbReference type="PROSITE" id="PS00167">
    <property type="entry name" value="TRP_SYNTHASE_ALPHA"/>
    <property type="match status" value="1"/>
</dbReference>
<keyword evidence="4 8" id="KW-0822">Tryptophan biosynthesis</keyword>
<dbReference type="InterPro" id="IPR013785">
    <property type="entry name" value="Aldolase_TIM"/>
</dbReference>
<comment type="pathway">
    <text evidence="1 8">Amino-acid biosynthesis; L-tryptophan biosynthesis; L-tryptophan from chorismate: step 5/5.</text>
</comment>
<keyword evidence="3 8" id="KW-0028">Amino-acid biosynthesis</keyword>
<evidence type="ECO:0000256" key="3">
    <source>
        <dbReference type="ARBA" id="ARBA00022605"/>
    </source>
</evidence>
<dbReference type="InterPro" id="IPR018204">
    <property type="entry name" value="Trp_synthase_alpha_AS"/>
</dbReference>
<keyword evidence="5 8" id="KW-0057">Aromatic amino acid biosynthesis</keyword>
<evidence type="ECO:0000256" key="7">
    <source>
        <dbReference type="ARBA" id="ARBA00049047"/>
    </source>
</evidence>
<comment type="function">
    <text evidence="8">The alpha subunit is responsible for the aldol cleavage of indoleglycerol phosphate to indole and glyceraldehyde 3-phosphate.</text>
</comment>
<evidence type="ECO:0000256" key="2">
    <source>
        <dbReference type="ARBA" id="ARBA00011270"/>
    </source>
</evidence>
<protein>
    <recommendedName>
        <fullName evidence="8">Tryptophan synthase alpha chain</fullName>
        <ecNumber evidence="8">4.2.1.20</ecNumber>
    </recommendedName>
</protein>
<reference evidence="10 11" key="1">
    <citation type="submission" date="2023-02" db="EMBL/GenBank/DDBJ databases">
        <title>Oceanobacillus kimchii IFOP_LL358 isolated form Alexandrium catenella lab strain.</title>
        <authorList>
            <person name="Gajardo G."/>
            <person name="Ueki S."/>
            <person name="Maruyama F."/>
        </authorList>
    </citation>
    <scope>NUCLEOTIDE SEQUENCE [LARGE SCALE GENOMIC DNA]</scope>
    <source>
        <strain evidence="10 11">IFOP_LL358</strain>
    </source>
</reference>
<sequence>MGKSKLDGVLKAKKQANKPIFVPYIMAGDGGMNNLNNRIQFLEEAGASAIELGLPFSDPVADGPVIQDAGQRALANKTTISSVLEELEKYKLQRNIPIVLMTYINPVWKYGFDQFARDCSKAGVDGIIIPDIPMEEEDDVAFSLTQHEIAFIRLAAMTSTEDRLERIAKRSEGFLYAVSVTGTTGERAQHEKDAYHFLKRLKQVSYVPVLAGFGISTAERARELSAACDGVVVGSKIVQLFEQGDEEAISSLIQESIGVEVIK</sequence>
<comment type="subunit">
    <text evidence="2 8">Tetramer of two alpha and two beta chains.</text>
</comment>
<organism evidence="10 11">
    <name type="scientific">Oceanobacillus kimchii</name>
    <dbReference type="NCBI Taxonomy" id="746691"/>
    <lineage>
        <taxon>Bacteria</taxon>
        <taxon>Bacillati</taxon>
        <taxon>Bacillota</taxon>
        <taxon>Bacilli</taxon>
        <taxon>Bacillales</taxon>
        <taxon>Bacillaceae</taxon>
        <taxon>Oceanobacillus</taxon>
    </lineage>
</organism>
<gene>
    <name evidence="8 10" type="primary">trpA</name>
    <name evidence="10" type="ORF">MACH08_06360</name>
</gene>
<dbReference type="SUPFAM" id="SSF51366">
    <property type="entry name" value="Ribulose-phoshate binding barrel"/>
    <property type="match status" value="1"/>
</dbReference>
<dbReference type="NCBIfam" id="TIGR00262">
    <property type="entry name" value="trpA"/>
    <property type="match status" value="1"/>
</dbReference>
<evidence type="ECO:0000256" key="9">
    <source>
        <dbReference type="RuleBase" id="RU003662"/>
    </source>
</evidence>
<dbReference type="CDD" id="cd04724">
    <property type="entry name" value="Tryptophan_synthase_alpha"/>
    <property type="match status" value="1"/>
</dbReference>
<dbReference type="PANTHER" id="PTHR43406">
    <property type="entry name" value="TRYPTOPHAN SYNTHASE, ALPHA CHAIN"/>
    <property type="match status" value="1"/>
</dbReference>
<keyword evidence="11" id="KW-1185">Reference proteome</keyword>
<feature type="active site" description="Proton acceptor" evidence="8">
    <location>
        <position position="62"/>
    </location>
</feature>
<dbReference type="Gene3D" id="3.20.20.70">
    <property type="entry name" value="Aldolase class I"/>
    <property type="match status" value="1"/>
</dbReference>
<comment type="similarity">
    <text evidence="8 9">Belongs to the TrpA family.</text>
</comment>
<keyword evidence="6 8" id="KW-0456">Lyase</keyword>
<dbReference type="EC" id="4.2.1.20" evidence="8"/>
<proteinExistence type="inferred from homology"/>
<evidence type="ECO:0000256" key="6">
    <source>
        <dbReference type="ARBA" id="ARBA00023239"/>
    </source>
</evidence>
<dbReference type="PANTHER" id="PTHR43406:SF1">
    <property type="entry name" value="TRYPTOPHAN SYNTHASE ALPHA CHAIN, CHLOROPLASTIC"/>
    <property type="match status" value="1"/>
</dbReference>
<comment type="catalytic activity">
    <reaction evidence="7 8">
        <text>(1S,2R)-1-C-(indol-3-yl)glycerol 3-phosphate + L-serine = D-glyceraldehyde 3-phosphate + L-tryptophan + H2O</text>
        <dbReference type="Rhea" id="RHEA:10532"/>
        <dbReference type="ChEBI" id="CHEBI:15377"/>
        <dbReference type="ChEBI" id="CHEBI:33384"/>
        <dbReference type="ChEBI" id="CHEBI:57912"/>
        <dbReference type="ChEBI" id="CHEBI:58866"/>
        <dbReference type="ChEBI" id="CHEBI:59776"/>
        <dbReference type="EC" id="4.2.1.20"/>
    </reaction>
</comment>
<evidence type="ECO:0000313" key="10">
    <source>
        <dbReference type="EMBL" id="GLO64852.1"/>
    </source>
</evidence>
<evidence type="ECO:0000256" key="8">
    <source>
        <dbReference type="HAMAP-Rule" id="MF_00131"/>
    </source>
</evidence>